<dbReference type="HOGENOM" id="CLU_002639_5_5_1"/>
<dbReference type="InterPro" id="IPR010730">
    <property type="entry name" value="HET"/>
</dbReference>
<organism evidence="2">
    <name type="scientific">Fusarium oxysporum f. sp. vasinfectum 25433</name>
    <dbReference type="NCBI Taxonomy" id="1089449"/>
    <lineage>
        <taxon>Eukaryota</taxon>
        <taxon>Fungi</taxon>
        <taxon>Dikarya</taxon>
        <taxon>Ascomycota</taxon>
        <taxon>Pezizomycotina</taxon>
        <taxon>Sordariomycetes</taxon>
        <taxon>Hypocreomycetidae</taxon>
        <taxon>Hypocreales</taxon>
        <taxon>Nectriaceae</taxon>
        <taxon>Fusarium</taxon>
        <taxon>Fusarium oxysporum species complex</taxon>
    </lineage>
</organism>
<accession>X0M096</accession>
<dbReference type="PANTHER" id="PTHR33112">
    <property type="entry name" value="DOMAIN PROTEIN, PUTATIVE-RELATED"/>
    <property type="match status" value="1"/>
</dbReference>
<dbReference type="PANTHER" id="PTHR33112:SF16">
    <property type="entry name" value="HETEROKARYON INCOMPATIBILITY DOMAIN-CONTAINING PROTEIN"/>
    <property type="match status" value="1"/>
</dbReference>
<sequence>MSISDLTRTFQDAIEMTASLGFEYIWIDSLCIIQGDQVDWNQECGKMCVVYGGASLVLAAAYAKDGNDGLFAEKEVGRRIEFRSPAGHAIKAIVSAHKSDIDKHDIWKTGEQYWIADDLPLFTRAWAFQERMLAKRIVHFTNSELVWECRSYATSECGDLIDARTSWAEFGLGKTIKTKYQHVVDWGCDLERLSFWNDIAAQYSARNITKNSDRLPALASIARQIDCCGMLGRYLCGVWENSLPHSLLWWSEFKDLKHFPRSDCQAPTHVRPTVKCIPSWSWLSVEGRVSMWGRAVKVLVGVIGISYTLSGNDPYGQCEEAAIMLRGYTTPVRVCSSSQPDGTTAVIILDPASRQEFPFDADTHPFEYSENELSNVPIIALAFSLSGSGSCGVDRLCCMILRQTPERPDRHQWIGLAYLPAILSAPATPADIIIV</sequence>
<gene>
    <name evidence="2" type="ORF">FOTG_17453</name>
</gene>
<dbReference type="EMBL" id="JH658081">
    <property type="protein sequence ID" value="EXM14125.1"/>
    <property type="molecule type" value="Genomic_DNA"/>
</dbReference>
<protein>
    <recommendedName>
        <fullName evidence="1">Heterokaryon incompatibility domain-containing protein</fullName>
    </recommendedName>
</protein>
<evidence type="ECO:0000313" key="2">
    <source>
        <dbReference type="EMBL" id="EXM14125.1"/>
    </source>
</evidence>
<evidence type="ECO:0000259" key="1">
    <source>
        <dbReference type="Pfam" id="PF06985"/>
    </source>
</evidence>
<reference evidence="2" key="1">
    <citation type="submission" date="2011-11" db="EMBL/GenBank/DDBJ databases">
        <title>The Genome Sequence of Fusarium oxysporum Cotton.</title>
        <authorList>
            <consortium name="The Broad Institute Genome Sequencing Platform"/>
            <person name="Ma L.-J."/>
            <person name="Gale L.R."/>
            <person name="Schwartz D.C."/>
            <person name="Zhou S."/>
            <person name="Corby-Kistler H."/>
            <person name="Young S.K."/>
            <person name="Zeng Q."/>
            <person name="Gargeya S."/>
            <person name="Fitzgerald M."/>
            <person name="Haas B."/>
            <person name="Abouelleil A."/>
            <person name="Alvarado L."/>
            <person name="Arachchi H.M."/>
            <person name="Berlin A."/>
            <person name="Brown A."/>
            <person name="Chapman S.B."/>
            <person name="Chen Z."/>
            <person name="Dunbar C."/>
            <person name="Freedman E."/>
            <person name="Gearin G."/>
            <person name="Goldberg J."/>
            <person name="Griggs A."/>
            <person name="Gujja S."/>
            <person name="Heiman D."/>
            <person name="Howarth C."/>
            <person name="Larson L."/>
            <person name="Lui A."/>
            <person name="MacDonald P.J.P."/>
            <person name="Montmayeur A."/>
            <person name="Murphy C."/>
            <person name="Neiman D."/>
            <person name="Pearson M."/>
            <person name="Priest M."/>
            <person name="Roberts A."/>
            <person name="Saif S."/>
            <person name="Shea T."/>
            <person name="Shenoy N."/>
            <person name="Sisk P."/>
            <person name="Stolte C."/>
            <person name="Sykes S."/>
            <person name="Wortman J."/>
            <person name="Nusbaum C."/>
            <person name="Birren B."/>
        </authorList>
    </citation>
    <scope>NUCLEOTIDE SEQUENCE [LARGE SCALE GENOMIC DNA]</scope>
    <source>
        <strain evidence="2">25433</strain>
    </source>
</reference>
<dbReference type="Proteomes" id="UP000030701">
    <property type="component" value="Unassembled WGS sequence"/>
</dbReference>
<proteinExistence type="predicted"/>
<dbReference type="Pfam" id="PF06985">
    <property type="entry name" value="HET"/>
    <property type="match status" value="1"/>
</dbReference>
<dbReference type="OrthoDB" id="3789824at2759"/>
<dbReference type="AlphaFoldDB" id="X0M096"/>
<name>X0M096_FUSOX</name>
<reference evidence="2" key="2">
    <citation type="submission" date="2012-05" db="EMBL/GenBank/DDBJ databases">
        <title>The Genome Annotation of Fusarium oxysporum Cotton.</title>
        <authorList>
            <consortium name="The Broad Institute Genomics Platform"/>
            <person name="Ma L.-J."/>
            <person name="Corby-Kistler H."/>
            <person name="Broz K."/>
            <person name="Gale L.R."/>
            <person name="Jonkers W."/>
            <person name="O'Donnell K."/>
            <person name="Ploetz R."/>
            <person name="Steinberg C."/>
            <person name="Schwartz D.C."/>
            <person name="VanEtten H."/>
            <person name="Zhou S."/>
            <person name="Young S.K."/>
            <person name="Zeng Q."/>
            <person name="Gargeya S."/>
            <person name="Fitzgerald M."/>
            <person name="Abouelleil A."/>
            <person name="Alvarado L."/>
            <person name="Chapman S.B."/>
            <person name="Gainer-Dewar J."/>
            <person name="Goldberg J."/>
            <person name="Griggs A."/>
            <person name="Gujja S."/>
            <person name="Hansen M."/>
            <person name="Howarth C."/>
            <person name="Imamovic A."/>
            <person name="Ireland A."/>
            <person name="Larimer J."/>
            <person name="McCowan C."/>
            <person name="Murphy C."/>
            <person name="Pearson M."/>
            <person name="Poon T.W."/>
            <person name="Priest M."/>
            <person name="Roberts A."/>
            <person name="Saif S."/>
            <person name="Shea T."/>
            <person name="Sykes S."/>
            <person name="Wortman J."/>
            <person name="Nusbaum C."/>
            <person name="Birren B."/>
        </authorList>
    </citation>
    <scope>NUCLEOTIDE SEQUENCE</scope>
    <source>
        <strain evidence="2">25433</strain>
    </source>
</reference>
<feature type="domain" description="Heterokaryon incompatibility" evidence="1">
    <location>
        <begin position="4"/>
        <end position="130"/>
    </location>
</feature>